<comment type="caution">
    <text evidence="2">The sequence shown here is derived from an EMBL/GenBank/DDBJ whole genome shotgun (WGS) entry which is preliminary data.</text>
</comment>
<feature type="compositionally biased region" description="Low complexity" evidence="1">
    <location>
        <begin position="606"/>
        <end position="621"/>
    </location>
</feature>
<dbReference type="Pfam" id="PF02450">
    <property type="entry name" value="LCAT"/>
    <property type="match status" value="1"/>
</dbReference>
<keyword evidence="3" id="KW-1185">Reference proteome</keyword>
<reference evidence="2 3" key="1">
    <citation type="journal article" date="2017" name="Mol. Plant">
        <title>The Genome of Medicinal Plant Macleaya cordata Provides New Insights into Benzylisoquinoline Alkaloids Metabolism.</title>
        <authorList>
            <person name="Liu X."/>
            <person name="Liu Y."/>
            <person name="Huang P."/>
            <person name="Ma Y."/>
            <person name="Qing Z."/>
            <person name="Tang Q."/>
            <person name="Cao H."/>
            <person name="Cheng P."/>
            <person name="Zheng Y."/>
            <person name="Yuan Z."/>
            <person name="Zhou Y."/>
            <person name="Liu J."/>
            <person name="Tang Z."/>
            <person name="Zhuo Y."/>
            <person name="Zhang Y."/>
            <person name="Yu L."/>
            <person name="Huang J."/>
            <person name="Yang P."/>
            <person name="Peng Q."/>
            <person name="Zhang J."/>
            <person name="Jiang W."/>
            <person name="Zhang Z."/>
            <person name="Lin K."/>
            <person name="Ro D.K."/>
            <person name="Chen X."/>
            <person name="Xiong X."/>
            <person name="Shang Y."/>
            <person name="Huang S."/>
            <person name="Zeng J."/>
        </authorList>
    </citation>
    <scope>NUCLEOTIDE SEQUENCE [LARGE SCALE GENOMIC DNA]</scope>
    <source>
        <strain evidence="3">cv. BLH2017</strain>
        <tissue evidence="2">Root</tissue>
    </source>
</reference>
<feature type="compositionally biased region" description="Basic and acidic residues" evidence="1">
    <location>
        <begin position="162"/>
        <end position="175"/>
    </location>
</feature>
<feature type="region of interest" description="Disordered" evidence="1">
    <location>
        <begin position="152"/>
        <end position="177"/>
    </location>
</feature>
<protein>
    <submittedName>
        <fullName evidence="2">Lecithin:cholesterol/phospholipid:diacylglycerol acyltransferase</fullName>
    </submittedName>
</protein>
<keyword evidence="2" id="KW-0808">Transferase</keyword>
<dbReference type="InterPro" id="IPR003386">
    <property type="entry name" value="LACT/PDAT_acylTrfase"/>
</dbReference>
<dbReference type="InParanoid" id="A0A200PVY8"/>
<proteinExistence type="predicted"/>
<dbReference type="OrthoDB" id="190846at2759"/>
<dbReference type="EMBL" id="MVGT01003956">
    <property type="protein sequence ID" value="OVA02345.1"/>
    <property type="molecule type" value="Genomic_DNA"/>
</dbReference>
<evidence type="ECO:0000313" key="2">
    <source>
        <dbReference type="EMBL" id="OVA02345.1"/>
    </source>
</evidence>
<dbReference type="InterPro" id="IPR029058">
    <property type="entry name" value="AB_hydrolase_fold"/>
</dbReference>
<name>A0A200PVY8_MACCD</name>
<sequence>MNFLLRTAQTVVPDQPAVQRHIETHSVPKVATTLEGLIAEDPFPQPEDGDRDGDVVGGGRSTNPGSSANNQVIIADNHEDVTEDEGWISIPYKELPDSWSDAPDIHSFRSLDRSFVFPGEQVHILACLSASKKETEIITPFRVAALMNKNGSTKQQNGNMESKLDSGTEGGKENTMHQSAVSQNIEENGETQLPTKTINTQADISASESILRMEDHKKQTETQLARFKNSHFFVRIAESDELLWSKRSAPEPSSLTSDLVRERFITNEAGARKTSRMDGHLSAFIDRGNFDASVSGGVARDTVRCCSLSNGDIVVLLQVSVGSSFLRDPVLEVLQFEKYQDQNLASTKADNLVYANPEDPCGELLKWLLPLNRTLPPPSRPVSPPSFSSSSSIGISSHKSNFSSSSGSQLFSHLRSYSMSSLPQNSNPPPSVTSSSSKPMFDLEDWDRLSPQKSLKSQEAGNAALLSFRGVSLEPQRFSVHCGLEGIYVPGRRWRRKIEIMHPVEIHSFAADCNTEDLLCVQIKNVSPAHTPDLVVFLDAITVVFEEAPKDGPPLSLPIACIEAGNGHGLPNLALRRGEEHSFILKPATSIWRNPKAQGERSRQLSHSLSGASTSSSYGPSKNGEEKRMSSNADQYAVLVSCRCNYSESRLFFKQRTSWRPRVARDLMISVASEMSEQTPGPKGGASKLPVQVLTLQASNLTSEDLTVTVLAPASFTSPPSVVSLNSSPSSPMSPFVGFPEFAGRMTGEKNSTVMQRLKSAPVVSEKHKEKSGAGARSVSLNEQTVSISDVIPTTGLGCSHLWLQSAVPLGCVPSQSIATVKLELLPLTDGIITLDTLQIHVKEKGQTYIPEHSLKINATSRFSRIGQFLVLFTLFGWATPRGAHHRSSVHGGGFSGDYSKLSGIIIPGYASTQLRAWSILDCPYSPLDFNPLDAVWLDTTKLLSAVNCWLKCMLLDPYNQTDHPECKSRPDSGLSAITELDPGYITGPLSSVWKEWVKWCIEFGIEANAIIAVPYDWRLSASMLEERDLYFHKLKITFETALKLRGGPSLVFAHSLGNNVFRYFLEWLKLEIAPKKYIQWLDDHIHAYFAVGAPLLGSAEAVKATLSGETFGLPVAEGTARLMFNSFGSSIWMMPFSKYCRADNVYWKNFFEGRGKGHHIYHCDDMEFKLNYSGWPTNIVNIEIPSMRGINTYPATPEVTLSNLSSMECGLPTQLSFSAREVSDGTFFKAIEDYDPDSKRLLYQLEKLYHGDPVLNPLTPWDRPPLKNIFCIYGIDTKTEVGYYFAPSGKPYPDNWIITDVIYEIEGALFSRQFRGFLSSISKSFWQVAYHSLSWCKTWLGPEVNITRAPQSEHDGSDVQVELNVEHHHDTDIVPNMTRTPRVKYITYYEDSESLPGKRTAVWEVDKASHRNIVRSPVLMRELWLQMWHDIHPDAKSKFVTKAKRGPLRNEDCYWDYGKARCAWPEHCEYSYKVYRRASGTAQNLERERAGSREGQAEIEREVERAGRERGGRGAYEAAHFYKRTTLPPVLNCIIDYLVVIVKVFSDSGMFLGMFTWDRAAG</sequence>
<dbReference type="STRING" id="56857.A0A200PVY8"/>
<evidence type="ECO:0000313" key="3">
    <source>
        <dbReference type="Proteomes" id="UP000195402"/>
    </source>
</evidence>
<dbReference type="Gene3D" id="3.40.50.1820">
    <property type="entry name" value="alpha/beta hydrolase"/>
    <property type="match status" value="1"/>
</dbReference>
<dbReference type="Proteomes" id="UP000195402">
    <property type="component" value="Unassembled WGS sequence"/>
</dbReference>
<dbReference type="GO" id="GO:0006629">
    <property type="term" value="P:lipid metabolic process"/>
    <property type="evidence" value="ECO:0007669"/>
    <property type="project" value="InterPro"/>
</dbReference>
<evidence type="ECO:0000256" key="1">
    <source>
        <dbReference type="SAM" id="MobiDB-lite"/>
    </source>
</evidence>
<feature type="region of interest" description="Disordered" evidence="1">
    <location>
        <begin position="40"/>
        <end position="69"/>
    </location>
</feature>
<dbReference type="PANTHER" id="PTHR36034">
    <property type="entry name" value="EXPRESSED PROTEIN"/>
    <property type="match status" value="1"/>
</dbReference>
<gene>
    <name evidence="2" type="ORF">BVC80_9099g145</name>
</gene>
<organism evidence="2 3">
    <name type="scientific">Macleaya cordata</name>
    <name type="common">Five-seeded plume-poppy</name>
    <name type="synonym">Bocconia cordata</name>
    <dbReference type="NCBI Taxonomy" id="56857"/>
    <lineage>
        <taxon>Eukaryota</taxon>
        <taxon>Viridiplantae</taxon>
        <taxon>Streptophyta</taxon>
        <taxon>Embryophyta</taxon>
        <taxon>Tracheophyta</taxon>
        <taxon>Spermatophyta</taxon>
        <taxon>Magnoliopsida</taxon>
        <taxon>Ranunculales</taxon>
        <taxon>Papaveraceae</taxon>
        <taxon>Papaveroideae</taxon>
        <taxon>Macleaya</taxon>
    </lineage>
</organism>
<dbReference type="FunCoup" id="A0A200PVY8">
    <property type="interactions" value="3506"/>
</dbReference>
<feature type="region of interest" description="Disordered" evidence="1">
    <location>
        <begin position="419"/>
        <end position="438"/>
    </location>
</feature>
<dbReference type="GO" id="GO:0008374">
    <property type="term" value="F:O-acyltransferase activity"/>
    <property type="evidence" value="ECO:0007669"/>
    <property type="project" value="InterPro"/>
</dbReference>
<accession>A0A200PVY8</accession>
<feature type="region of interest" description="Disordered" evidence="1">
    <location>
        <begin position="594"/>
        <end position="630"/>
    </location>
</feature>
<dbReference type="PANTHER" id="PTHR36034:SF2">
    <property type="entry name" value="EXPRESSED PROTEIN"/>
    <property type="match status" value="1"/>
</dbReference>
<keyword evidence="2" id="KW-0012">Acyltransferase</keyword>